<evidence type="ECO:0000256" key="6">
    <source>
        <dbReference type="ARBA" id="ARBA00047561"/>
    </source>
</evidence>
<keyword evidence="4" id="KW-0520">NAD</keyword>
<name>A6TJD4_ALKMQ</name>
<keyword evidence="5" id="KW-0627">Porphyrin biosynthesis</keyword>
<dbReference type="UniPathway" id="UPA00262">
    <property type="reaction ID" value="UER00222"/>
</dbReference>
<dbReference type="InterPro" id="IPR028281">
    <property type="entry name" value="Sirohaem_synthase_central"/>
</dbReference>
<evidence type="ECO:0000313" key="10">
    <source>
        <dbReference type="EMBL" id="ABR46302.1"/>
    </source>
</evidence>
<dbReference type="InterPro" id="IPR036291">
    <property type="entry name" value="NAD(P)-bd_dom_sf"/>
</dbReference>
<dbReference type="InterPro" id="IPR028161">
    <property type="entry name" value="Met8-like"/>
</dbReference>
<evidence type="ECO:0000256" key="5">
    <source>
        <dbReference type="ARBA" id="ARBA00023244"/>
    </source>
</evidence>
<comment type="catalytic activity">
    <reaction evidence="6">
        <text>precorrin-2 + NAD(+) = sirohydrochlorin + NADH + 2 H(+)</text>
        <dbReference type="Rhea" id="RHEA:15613"/>
        <dbReference type="ChEBI" id="CHEBI:15378"/>
        <dbReference type="ChEBI" id="CHEBI:57540"/>
        <dbReference type="ChEBI" id="CHEBI:57945"/>
        <dbReference type="ChEBI" id="CHEBI:58351"/>
        <dbReference type="ChEBI" id="CHEBI:58827"/>
        <dbReference type="EC" id="1.3.1.76"/>
    </reaction>
</comment>
<feature type="coiled-coil region" evidence="7">
    <location>
        <begin position="156"/>
        <end position="183"/>
    </location>
</feature>
<dbReference type="HOGENOM" id="CLU_011276_8_1_9"/>
<dbReference type="AlphaFoldDB" id="A6TJD4"/>
<dbReference type="SUPFAM" id="SSF51735">
    <property type="entry name" value="NAD(P)-binding Rossmann-fold domains"/>
    <property type="match status" value="1"/>
</dbReference>
<feature type="compositionally biased region" description="Polar residues" evidence="8">
    <location>
        <begin position="229"/>
        <end position="242"/>
    </location>
</feature>
<gene>
    <name evidence="10" type="ordered locus">Amet_0059</name>
</gene>
<proteinExistence type="predicted"/>
<keyword evidence="3" id="KW-0560">Oxidoreductase</keyword>
<dbReference type="PANTHER" id="PTHR35330">
    <property type="entry name" value="SIROHEME BIOSYNTHESIS PROTEIN MET8"/>
    <property type="match status" value="1"/>
</dbReference>
<dbReference type="Pfam" id="PF14824">
    <property type="entry name" value="Sirohm_synth_M"/>
    <property type="match status" value="1"/>
</dbReference>
<evidence type="ECO:0000256" key="1">
    <source>
        <dbReference type="ARBA" id="ARBA00005010"/>
    </source>
</evidence>
<keyword evidence="11" id="KW-1185">Reference proteome</keyword>
<dbReference type="EC" id="1.3.1.76" evidence="2"/>
<feature type="region of interest" description="Disordered" evidence="8">
    <location>
        <begin position="219"/>
        <end position="242"/>
    </location>
</feature>
<dbReference type="EMBL" id="CP000724">
    <property type="protein sequence ID" value="ABR46302.1"/>
    <property type="molecule type" value="Genomic_DNA"/>
</dbReference>
<reference evidence="11" key="1">
    <citation type="journal article" date="2016" name="Genome Announc.">
        <title>Complete genome sequence of Alkaliphilus metalliredigens strain QYMF, an alkaliphilic and metal-reducing bacterium isolated from borax-contaminated leachate ponds.</title>
        <authorList>
            <person name="Hwang C."/>
            <person name="Copeland A."/>
            <person name="Lucas S."/>
            <person name="Lapidus A."/>
            <person name="Barry K."/>
            <person name="Detter J.C."/>
            <person name="Glavina Del Rio T."/>
            <person name="Hammon N."/>
            <person name="Israni S."/>
            <person name="Dalin E."/>
            <person name="Tice H."/>
            <person name="Pitluck S."/>
            <person name="Chertkov O."/>
            <person name="Brettin T."/>
            <person name="Bruce D."/>
            <person name="Han C."/>
            <person name="Schmutz J."/>
            <person name="Larimer F."/>
            <person name="Land M.L."/>
            <person name="Hauser L."/>
            <person name="Kyrpides N."/>
            <person name="Mikhailova N."/>
            <person name="Ye Q."/>
            <person name="Zhou J."/>
            <person name="Richardson P."/>
            <person name="Fields M.W."/>
        </authorList>
    </citation>
    <scope>NUCLEOTIDE SEQUENCE [LARGE SCALE GENOMIC DNA]</scope>
    <source>
        <strain evidence="11">QYMF</strain>
    </source>
</reference>
<dbReference type="RefSeq" id="WP_011971211.1">
    <property type="nucleotide sequence ID" value="NC_009633.1"/>
</dbReference>
<dbReference type="GO" id="GO:0043115">
    <property type="term" value="F:precorrin-2 dehydrogenase activity"/>
    <property type="evidence" value="ECO:0007669"/>
    <property type="project" value="UniProtKB-EC"/>
</dbReference>
<dbReference type="PANTHER" id="PTHR35330:SF1">
    <property type="entry name" value="SIROHEME BIOSYNTHESIS PROTEIN MET8"/>
    <property type="match status" value="1"/>
</dbReference>
<sequence length="242" mass="27816">MTKYYPIMLNIEEKKCTVVGGGRVAERKVKSLLEHGAVVTVMSPTLTDALQEMVRQGQLLHHQKHYETGDLRGSYLVYVATDDLQVSQACHEEASRENILMNVVDVPRLCDFTVPAIVRRGPLTVAIASDGKSPMLSRKIREELEKRFGQHYEDVLELLGEMRVQALNEINEIEDRKQLFQQLIYEHDVENLGKKGKEILWREAWQFYEAFKKQLKGCDKNENNKNRIKSQSAGPSSSRNHY</sequence>
<dbReference type="KEGG" id="amt:Amet_0059"/>
<dbReference type="Pfam" id="PF13241">
    <property type="entry name" value="NAD_binding_7"/>
    <property type="match status" value="1"/>
</dbReference>
<feature type="domain" description="Siroheme synthase central" evidence="9">
    <location>
        <begin position="120"/>
        <end position="146"/>
    </location>
</feature>
<dbReference type="SUPFAM" id="SSF75615">
    <property type="entry name" value="Siroheme synthase middle domains-like"/>
    <property type="match status" value="1"/>
</dbReference>
<dbReference type="NCBIfam" id="TIGR01470">
    <property type="entry name" value="cysG_Nterm"/>
    <property type="match status" value="1"/>
</dbReference>
<dbReference type="Gene3D" id="1.10.8.610">
    <property type="entry name" value="SirC, precorrin-2 dehydrogenase, C-terminal helical domain-like"/>
    <property type="match status" value="1"/>
</dbReference>
<evidence type="ECO:0000256" key="7">
    <source>
        <dbReference type="SAM" id="Coils"/>
    </source>
</evidence>
<dbReference type="Proteomes" id="UP000001572">
    <property type="component" value="Chromosome"/>
</dbReference>
<evidence type="ECO:0000256" key="4">
    <source>
        <dbReference type="ARBA" id="ARBA00023027"/>
    </source>
</evidence>
<dbReference type="GO" id="GO:0004325">
    <property type="term" value="F:ferrochelatase activity"/>
    <property type="evidence" value="ECO:0007669"/>
    <property type="project" value="InterPro"/>
</dbReference>
<accession>A6TJD4</accession>
<dbReference type="Gene3D" id="3.40.50.720">
    <property type="entry name" value="NAD(P)-binding Rossmann-like Domain"/>
    <property type="match status" value="1"/>
</dbReference>
<keyword evidence="7" id="KW-0175">Coiled coil</keyword>
<evidence type="ECO:0000256" key="8">
    <source>
        <dbReference type="SAM" id="MobiDB-lite"/>
    </source>
</evidence>
<dbReference type="OrthoDB" id="9773765at2"/>
<dbReference type="InterPro" id="IPR042518">
    <property type="entry name" value="SirC_C"/>
</dbReference>
<dbReference type="GO" id="GO:0019354">
    <property type="term" value="P:siroheme biosynthetic process"/>
    <property type="evidence" value="ECO:0007669"/>
    <property type="project" value="UniProtKB-UniPathway"/>
</dbReference>
<dbReference type="eggNOG" id="COG1648">
    <property type="taxonomic scope" value="Bacteria"/>
</dbReference>
<comment type="pathway">
    <text evidence="1">Porphyrin-containing compound metabolism; siroheme biosynthesis; sirohydrochlorin from precorrin-2: step 1/1.</text>
</comment>
<evidence type="ECO:0000256" key="2">
    <source>
        <dbReference type="ARBA" id="ARBA00012400"/>
    </source>
</evidence>
<dbReference type="STRING" id="293826.Amet_0059"/>
<evidence type="ECO:0000259" key="9">
    <source>
        <dbReference type="Pfam" id="PF14824"/>
    </source>
</evidence>
<evidence type="ECO:0000313" key="11">
    <source>
        <dbReference type="Proteomes" id="UP000001572"/>
    </source>
</evidence>
<dbReference type="InterPro" id="IPR006367">
    <property type="entry name" value="Sirohaem_synthase_N"/>
</dbReference>
<protein>
    <recommendedName>
        <fullName evidence="2">precorrin-2 dehydrogenase</fullName>
        <ecNumber evidence="2">1.3.1.76</ecNumber>
    </recommendedName>
</protein>
<organism evidence="10 11">
    <name type="scientific">Alkaliphilus metalliredigens (strain QYMF)</name>
    <dbReference type="NCBI Taxonomy" id="293826"/>
    <lineage>
        <taxon>Bacteria</taxon>
        <taxon>Bacillati</taxon>
        <taxon>Bacillota</taxon>
        <taxon>Clostridia</taxon>
        <taxon>Peptostreptococcales</taxon>
        <taxon>Natronincolaceae</taxon>
        <taxon>Alkaliphilus</taxon>
    </lineage>
</organism>
<evidence type="ECO:0000256" key="3">
    <source>
        <dbReference type="ARBA" id="ARBA00023002"/>
    </source>
</evidence>